<dbReference type="HAMAP" id="MF_01929">
    <property type="entry name" value="PurE_classI"/>
    <property type="match status" value="1"/>
</dbReference>
<accession>A0A1D3TQW2</accession>
<dbReference type="SMART" id="SM01001">
    <property type="entry name" value="AIRC"/>
    <property type="match status" value="1"/>
</dbReference>
<evidence type="ECO:0000313" key="7">
    <source>
        <dbReference type="EMBL" id="SCP96019.1"/>
    </source>
</evidence>
<dbReference type="EMBL" id="FMKA01000003">
    <property type="protein sequence ID" value="SCP96019.1"/>
    <property type="molecule type" value="Genomic_DNA"/>
</dbReference>
<dbReference type="UniPathway" id="UPA00074">
    <property type="reaction ID" value="UER00943"/>
</dbReference>
<dbReference type="AlphaFoldDB" id="A0A1D3TQW2"/>
<feature type="binding site" evidence="3 5">
    <location>
        <position position="41"/>
    </location>
    <ligand>
        <name>substrate</name>
    </ligand>
</feature>
<dbReference type="GO" id="GO:0006189">
    <property type="term" value="P:'de novo' IMP biosynthetic process"/>
    <property type="evidence" value="ECO:0007669"/>
    <property type="project" value="UniProtKB-UniRule"/>
</dbReference>
<dbReference type="OrthoDB" id="9791908at2"/>
<dbReference type="PANTHER" id="PTHR23046:SF2">
    <property type="entry name" value="PHOSPHORIBOSYLAMINOIMIDAZOLE CARBOXYLASE"/>
    <property type="match status" value="1"/>
</dbReference>
<dbReference type="SUPFAM" id="SSF52255">
    <property type="entry name" value="N5-CAIR mutase (phosphoribosylaminoimidazole carboxylase, PurE)"/>
    <property type="match status" value="1"/>
</dbReference>
<dbReference type="GO" id="GO:0034023">
    <property type="term" value="F:5-(carboxyamino)imidazole ribonucleotide mutase activity"/>
    <property type="evidence" value="ECO:0007669"/>
    <property type="project" value="UniProtKB-UniRule"/>
</dbReference>
<dbReference type="PIRSF" id="PIRSF001338">
    <property type="entry name" value="AIR_carboxylase"/>
    <property type="match status" value="1"/>
</dbReference>
<dbReference type="Proteomes" id="UP000199315">
    <property type="component" value="Unassembled WGS sequence"/>
</dbReference>
<evidence type="ECO:0000313" key="8">
    <source>
        <dbReference type="Proteomes" id="UP000199315"/>
    </source>
</evidence>
<keyword evidence="2 3" id="KW-0413">Isomerase</keyword>
<name>A0A1D3TQW2_9FIRM</name>
<evidence type="ECO:0000256" key="5">
    <source>
        <dbReference type="PIRSR" id="PIRSR001338-1"/>
    </source>
</evidence>
<evidence type="ECO:0000259" key="6">
    <source>
        <dbReference type="SMART" id="SM01001"/>
    </source>
</evidence>
<feature type="binding site" evidence="3 5">
    <location>
        <position position="11"/>
    </location>
    <ligand>
        <name>substrate</name>
    </ligand>
</feature>
<comment type="catalytic activity">
    <reaction evidence="3 4">
        <text>5-carboxyamino-1-(5-phospho-D-ribosyl)imidazole + H(+) = 5-amino-1-(5-phospho-D-ribosyl)imidazole-4-carboxylate</text>
        <dbReference type="Rhea" id="RHEA:13193"/>
        <dbReference type="ChEBI" id="CHEBI:15378"/>
        <dbReference type="ChEBI" id="CHEBI:58730"/>
        <dbReference type="ChEBI" id="CHEBI:77657"/>
        <dbReference type="EC" id="5.4.99.18"/>
    </reaction>
</comment>
<protein>
    <recommendedName>
        <fullName evidence="3 4">N5-carboxyaminoimidazole ribonucleotide mutase</fullName>
        <shortName evidence="3 4">N5-CAIR mutase</shortName>
        <ecNumber evidence="3 4">5.4.99.18</ecNumber>
    </recommendedName>
    <alternativeName>
        <fullName evidence="3">5-(carboxyamino)imidazole ribonucleotide mutase</fullName>
    </alternativeName>
</protein>
<dbReference type="InterPro" id="IPR024694">
    <property type="entry name" value="PurE_prokaryotes"/>
</dbReference>
<dbReference type="InterPro" id="IPR000031">
    <property type="entry name" value="PurE_dom"/>
</dbReference>
<sequence>MKPVIGIIMGSDSDLPVMSKAAEILDELEVGYELTIVSAHRTPDKLYNYAKSASGRGIKVIIAGAGGAAHLPGMVASMTVLPVVGVPVQTKALGGVDSLYSIVQMPPGIPVATVAINGALNAGLLAAKIVAVGDECLSQRIYDYSKSLEAMVENKASKLEHIKYKEYLKQM</sequence>
<gene>
    <name evidence="3" type="primary">purE</name>
    <name evidence="7" type="ORF">SAMN05421730_1003117</name>
</gene>
<comment type="pathway">
    <text evidence="3 4">Purine metabolism; IMP biosynthesis via de novo pathway; 5-amino-1-(5-phospho-D-ribosyl)imidazole-4-carboxylate from 5-amino-1-(5-phospho-D-ribosyl)imidazole (N5-CAIR route): step 2/2.</text>
</comment>
<dbReference type="Pfam" id="PF00731">
    <property type="entry name" value="AIRC"/>
    <property type="match status" value="1"/>
</dbReference>
<dbReference type="NCBIfam" id="TIGR01162">
    <property type="entry name" value="purE"/>
    <property type="match status" value="1"/>
</dbReference>
<reference evidence="7 8" key="1">
    <citation type="submission" date="2016-09" db="EMBL/GenBank/DDBJ databases">
        <authorList>
            <person name="Capua I."/>
            <person name="De Benedictis P."/>
            <person name="Joannis T."/>
            <person name="Lombin L.H."/>
            <person name="Cattoli G."/>
        </authorList>
    </citation>
    <scope>NUCLEOTIDE SEQUENCE [LARGE SCALE GENOMIC DNA]</scope>
    <source>
        <strain evidence="7 8">GluBS11</strain>
    </source>
</reference>
<feature type="binding site" evidence="3 5">
    <location>
        <position position="14"/>
    </location>
    <ligand>
        <name>substrate</name>
    </ligand>
</feature>
<dbReference type="Gene3D" id="3.40.50.1970">
    <property type="match status" value="1"/>
</dbReference>
<dbReference type="STRING" id="1619234.SAMN05421730_1003117"/>
<feature type="domain" description="PurE" evidence="6">
    <location>
        <begin position="3"/>
        <end position="152"/>
    </location>
</feature>
<evidence type="ECO:0000256" key="2">
    <source>
        <dbReference type="ARBA" id="ARBA00023235"/>
    </source>
</evidence>
<proteinExistence type="inferred from homology"/>
<dbReference type="EC" id="5.4.99.18" evidence="3 4"/>
<comment type="function">
    <text evidence="3 4">Catalyzes the conversion of N5-carboxyaminoimidazole ribonucleotide (N5-CAIR) to 4-carboxy-5-aminoimidazole ribonucleotide (CAIR).</text>
</comment>
<dbReference type="RefSeq" id="WP_091230834.1">
    <property type="nucleotide sequence ID" value="NZ_FMKA01000003.1"/>
</dbReference>
<evidence type="ECO:0000256" key="1">
    <source>
        <dbReference type="ARBA" id="ARBA00022755"/>
    </source>
</evidence>
<dbReference type="InterPro" id="IPR033747">
    <property type="entry name" value="PurE_ClassI"/>
</dbReference>
<comment type="similarity">
    <text evidence="3">Belongs to the AIR carboxylase family. Class I subfamily.</text>
</comment>
<dbReference type="PANTHER" id="PTHR23046">
    <property type="entry name" value="PHOSPHORIBOSYLAMINOIMIDAZOLE CARBOXYLASE CATALYTIC SUBUNIT"/>
    <property type="match status" value="1"/>
</dbReference>
<organism evidence="7 8">
    <name type="scientific">Anaerobium acetethylicum</name>
    <dbReference type="NCBI Taxonomy" id="1619234"/>
    <lineage>
        <taxon>Bacteria</taxon>
        <taxon>Bacillati</taxon>
        <taxon>Bacillota</taxon>
        <taxon>Clostridia</taxon>
        <taxon>Lachnospirales</taxon>
        <taxon>Lachnospiraceae</taxon>
        <taxon>Anaerobium</taxon>
    </lineage>
</organism>
<keyword evidence="1 3" id="KW-0658">Purine biosynthesis</keyword>
<evidence type="ECO:0000256" key="4">
    <source>
        <dbReference type="PIRNR" id="PIRNR001338"/>
    </source>
</evidence>
<keyword evidence="8" id="KW-1185">Reference proteome</keyword>
<evidence type="ECO:0000256" key="3">
    <source>
        <dbReference type="HAMAP-Rule" id="MF_01929"/>
    </source>
</evidence>